<name>A0ABW4G6V8_9ACTN</name>
<dbReference type="InterPro" id="IPR012925">
    <property type="entry name" value="TipAS_dom"/>
</dbReference>
<keyword evidence="1" id="KW-0238">DNA-binding</keyword>
<sequence length="245" mass="27281">MDERCWKIGDLAAATGLTVRALHHFDRIGLLVPTLRTPAGHRVYTDDDVRRLYRILALRQLGMPLAQIAESLDGDLDGLGSAVRAQLAWIERTIEAQRHLRIRLTALLQAILRATEPSIDQLIEAMEAMVQANDFTPEQLAQAKQRHLELGFPDRFAEWQRQGTEIVAELQTHIEGGTDPADPAVQQLARRWTAVMRDLAGGEPAMMSSIYARIERKGPEAATRGVLTVQVWNYLGRAFAIGFGA</sequence>
<protein>
    <submittedName>
        <fullName evidence="3">MerR family transcriptional regulator</fullName>
    </submittedName>
</protein>
<dbReference type="Pfam" id="PF13411">
    <property type="entry name" value="MerR_1"/>
    <property type="match status" value="1"/>
</dbReference>
<dbReference type="RefSeq" id="WP_246650427.1">
    <property type="nucleotide sequence ID" value="NZ_JAHKRM010000002.1"/>
</dbReference>
<dbReference type="PROSITE" id="PS50937">
    <property type="entry name" value="HTH_MERR_2"/>
    <property type="match status" value="1"/>
</dbReference>
<reference evidence="4" key="1">
    <citation type="journal article" date="2019" name="Int. J. Syst. Evol. Microbiol.">
        <title>The Global Catalogue of Microorganisms (GCM) 10K type strain sequencing project: providing services to taxonomists for standard genome sequencing and annotation.</title>
        <authorList>
            <consortium name="The Broad Institute Genomics Platform"/>
            <consortium name="The Broad Institute Genome Sequencing Center for Infectious Disease"/>
            <person name="Wu L."/>
            <person name="Ma J."/>
        </authorList>
    </citation>
    <scope>NUCLEOTIDE SEQUENCE [LARGE SCALE GENOMIC DNA]</scope>
    <source>
        <strain evidence="4">CGMCC 1.15399</strain>
    </source>
</reference>
<feature type="domain" description="HTH merR-type" evidence="2">
    <location>
        <begin position="5"/>
        <end position="74"/>
    </location>
</feature>
<gene>
    <name evidence="3" type="ORF">ACFSJ0_15655</name>
</gene>
<evidence type="ECO:0000256" key="1">
    <source>
        <dbReference type="ARBA" id="ARBA00023125"/>
    </source>
</evidence>
<dbReference type="InterPro" id="IPR000551">
    <property type="entry name" value="MerR-type_HTH_dom"/>
</dbReference>
<proteinExistence type="predicted"/>
<evidence type="ECO:0000313" key="4">
    <source>
        <dbReference type="Proteomes" id="UP001597097"/>
    </source>
</evidence>
<dbReference type="InterPro" id="IPR047057">
    <property type="entry name" value="MerR_fam"/>
</dbReference>
<dbReference type="CDD" id="cd01106">
    <property type="entry name" value="HTH_TipAL-Mta"/>
    <property type="match status" value="1"/>
</dbReference>
<comment type="caution">
    <text evidence="3">The sequence shown here is derived from an EMBL/GenBank/DDBJ whole genome shotgun (WGS) entry which is preliminary data.</text>
</comment>
<dbReference type="Gene3D" id="1.10.1660.10">
    <property type="match status" value="1"/>
</dbReference>
<dbReference type="SUPFAM" id="SSF46955">
    <property type="entry name" value="Putative DNA-binding domain"/>
    <property type="match status" value="1"/>
</dbReference>
<dbReference type="InterPro" id="IPR009061">
    <property type="entry name" value="DNA-bd_dom_put_sf"/>
</dbReference>
<dbReference type="Proteomes" id="UP001597097">
    <property type="component" value="Unassembled WGS sequence"/>
</dbReference>
<dbReference type="PANTHER" id="PTHR30204">
    <property type="entry name" value="REDOX-CYCLING DRUG-SENSING TRANSCRIPTIONAL ACTIVATOR SOXR"/>
    <property type="match status" value="1"/>
</dbReference>
<keyword evidence="4" id="KW-1185">Reference proteome</keyword>
<accession>A0ABW4G6V8</accession>
<organism evidence="3 4">
    <name type="scientific">Nonomuraea guangzhouensis</name>
    <dbReference type="NCBI Taxonomy" id="1291555"/>
    <lineage>
        <taxon>Bacteria</taxon>
        <taxon>Bacillati</taxon>
        <taxon>Actinomycetota</taxon>
        <taxon>Actinomycetes</taxon>
        <taxon>Streptosporangiales</taxon>
        <taxon>Streptosporangiaceae</taxon>
        <taxon>Nonomuraea</taxon>
    </lineage>
</organism>
<dbReference type="Pfam" id="PF07739">
    <property type="entry name" value="TipAS"/>
    <property type="match status" value="1"/>
</dbReference>
<dbReference type="PANTHER" id="PTHR30204:SF90">
    <property type="entry name" value="HTH-TYPE TRANSCRIPTIONAL ACTIVATOR MTA"/>
    <property type="match status" value="1"/>
</dbReference>
<evidence type="ECO:0000259" key="2">
    <source>
        <dbReference type="PROSITE" id="PS50937"/>
    </source>
</evidence>
<dbReference type="SMART" id="SM00422">
    <property type="entry name" value="HTH_MERR"/>
    <property type="match status" value="1"/>
</dbReference>
<dbReference type="PRINTS" id="PR00040">
    <property type="entry name" value="HTHMERR"/>
</dbReference>
<evidence type="ECO:0000313" key="3">
    <source>
        <dbReference type="EMBL" id="MFD1538490.1"/>
    </source>
</evidence>
<dbReference type="EMBL" id="JBHUCM010000013">
    <property type="protein sequence ID" value="MFD1538490.1"/>
    <property type="molecule type" value="Genomic_DNA"/>
</dbReference>